<feature type="signal peptide" evidence="2">
    <location>
        <begin position="1"/>
        <end position="20"/>
    </location>
</feature>
<accession>A0A7W9ET38</accession>
<organism evidence="3 4">
    <name type="scientific">Sphingomonas aerophila</name>
    <dbReference type="NCBI Taxonomy" id="1344948"/>
    <lineage>
        <taxon>Bacteria</taxon>
        <taxon>Pseudomonadati</taxon>
        <taxon>Pseudomonadota</taxon>
        <taxon>Alphaproteobacteria</taxon>
        <taxon>Sphingomonadales</taxon>
        <taxon>Sphingomonadaceae</taxon>
        <taxon>Sphingomonas</taxon>
    </lineage>
</organism>
<dbReference type="PROSITE" id="PS51257">
    <property type="entry name" value="PROKAR_LIPOPROTEIN"/>
    <property type="match status" value="1"/>
</dbReference>
<proteinExistence type="predicted"/>
<sequence length="166" mass="17015">MMRPLLLAAIALSLTGCAHEGGSFPSLAPRAAEKQGFAEPAPRPVPTATPDPALDARVVSLDANLSAIARGAAADQALAERLATAARGRPVGSDAWLDAQSALARLDDWRAQVSSLASDVEELGAERAATLAPGYPALDALTARVSAEATRQGEVIERLSAQLPSA</sequence>
<name>A0A7W9ET38_9SPHN</name>
<dbReference type="EMBL" id="JACIJK010000002">
    <property type="protein sequence ID" value="MBB5713780.1"/>
    <property type="molecule type" value="Genomic_DNA"/>
</dbReference>
<feature type="region of interest" description="Disordered" evidence="1">
    <location>
        <begin position="29"/>
        <end position="51"/>
    </location>
</feature>
<keyword evidence="4" id="KW-1185">Reference proteome</keyword>
<evidence type="ECO:0000313" key="3">
    <source>
        <dbReference type="EMBL" id="MBB5713780.1"/>
    </source>
</evidence>
<dbReference type="AlphaFoldDB" id="A0A7W9ET38"/>
<comment type="caution">
    <text evidence="3">The sequence shown here is derived from an EMBL/GenBank/DDBJ whole genome shotgun (WGS) entry which is preliminary data.</text>
</comment>
<reference evidence="3 4" key="1">
    <citation type="submission" date="2020-08" db="EMBL/GenBank/DDBJ databases">
        <title>Genomic Encyclopedia of Type Strains, Phase IV (KMG-IV): sequencing the most valuable type-strain genomes for metagenomic binning, comparative biology and taxonomic classification.</title>
        <authorList>
            <person name="Goeker M."/>
        </authorList>
    </citation>
    <scope>NUCLEOTIDE SEQUENCE [LARGE SCALE GENOMIC DNA]</scope>
    <source>
        <strain evidence="3 4">DSM 100044</strain>
    </source>
</reference>
<dbReference type="Proteomes" id="UP000546200">
    <property type="component" value="Unassembled WGS sequence"/>
</dbReference>
<keyword evidence="2" id="KW-0732">Signal</keyword>
<evidence type="ECO:0000256" key="1">
    <source>
        <dbReference type="SAM" id="MobiDB-lite"/>
    </source>
</evidence>
<dbReference type="RefSeq" id="WP_246348331.1">
    <property type="nucleotide sequence ID" value="NZ_JACIJK010000002.1"/>
</dbReference>
<evidence type="ECO:0000313" key="4">
    <source>
        <dbReference type="Proteomes" id="UP000546200"/>
    </source>
</evidence>
<feature type="chain" id="PRO_5030594665" evidence="2">
    <location>
        <begin position="21"/>
        <end position="166"/>
    </location>
</feature>
<protein>
    <submittedName>
        <fullName evidence="3">Uncharacterized protein</fullName>
    </submittedName>
</protein>
<gene>
    <name evidence="3" type="ORF">FHS94_000603</name>
</gene>
<evidence type="ECO:0000256" key="2">
    <source>
        <dbReference type="SAM" id="SignalP"/>
    </source>
</evidence>